<dbReference type="AlphaFoldDB" id="A0A6G4EHV9"/>
<dbReference type="Gene3D" id="3.40.50.720">
    <property type="entry name" value="NAD(P)-binding Rossmann-like Domain"/>
    <property type="match status" value="1"/>
</dbReference>
<dbReference type="SUPFAM" id="SSF53335">
    <property type="entry name" value="S-adenosyl-L-methionine-dependent methyltransferases"/>
    <property type="match status" value="1"/>
</dbReference>
<dbReference type="RefSeq" id="WP_061318900.1">
    <property type="nucleotide sequence ID" value="NZ_CP013247.1"/>
</dbReference>
<dbReference type="InterPro" id="IPR029063">
    <property type="entry name" value="SAM-dependent_MTases_sf"/>
</dbReference>
<reference evidence="1 3" key="1">
    <citation type="submission" date="2019-04" db="EMBL/GenBank/DDBJ databases">
        <title>Genome sequencing of Clostridium botulinum Groups I-IV and Clostridium butyricum.</title>
        <authorList>
            <person name="Brunt J."/>
            <person name="Van Vliet A.H.M."/>
            <person name="Stringer S.C."/>
            <person name="Carter A.T."/>
            <person name="Peck M.W."/>
        </authorList>
    </citation>
    <scope>NUCLEOTIDE SEQUENCE</scope>
    <source>
        <strain evidence="1">IFR 15/031</strain>
        <strain evidence="2 3">IFR 15/034</strain>
    </source>
</reference>
<gene>
    <name evidence="1" type="ORF">FC962_13120</name>
    <name evidence="2" type="ORF">FC964_08465</name>
</gene>
<accession>A0A6G4EHV9</accession>
<protein>
    <recommendedName>
        <fullName evidence="4">Class I SAM-dependent methyltransferase</fullName>
    </recommendedName>
</protein>
<comment type="caution">
    <text evidence="1">The sequence shown here is derived from an EMBL/GenBank/DDBJ whole genome shotgun (WGS) entry which is preliminary data.</text>
</comment>
<name>A0A6G4EHV9_CLOBO</name>
<dbReference type="EMBL" id="SWRL01000014">
    <property type="protein sequence ID" value="NFH62823.1"/>
    <property type="molecule type" value="Genomic_DNA"/>
</dbReference>
<sequence>MEKVILFGASELGKKAFNELNGKYDIKYFCDNDNKKVGTNICGVEIISPNEMKNLNFQYKVIISSSYYNEIAKQLNRLNILNYDYYLYSTPMLNVIKYIQERNMNIGSFEVLEVFGGKGEYHTLDYCNKIKSLDVWEFNEQLEDDLRKNLPKANVKITDSFKEISSINKKYDMIVIDNSPGVYGGHCEHFDLLPQVYNVIKDEAILILDVVPKRTKESDGYKSVQCFNKEHNIFRKIFYNTSNPEKISMEYIKKVYEKISELNNYFVEWSFSVKRTFIHYLVLKVKRIL</sequence>
<proteinExistence type="predicted"/>
<organism evidence="1">
    <name type="scientific">Clostridium botulinum</name>
    <dbReference type="NCBI Taxonomy" id="1491"/>
    <lineage>
        <taxon>Bacteria</taxon>
        <taxon>Bacillati</taxon>
        <taxon>Bacillota</taxon>
        <taxon>Clostridia</taxon>
        <taxon>Eubacteriales</taxon>
        <taxon>Clostridiaceae</taxon>
        <taxon>Clostridium</taxon>
    </lineage>
</organism>
<evidence type="ECO:0008006" key="4">
    <source>
        <dbReference type="Google" id="ProtNLM"/>
    </source>
</evidence>
<evidence type="ECO:0000313" key="3">
    <source>
        <dbReference type="Proteomes" id="UP000482543"/>
    </source>
</evidence>
<evidence type="ECO:0000313" key="1">
    <source>
        <dbReference type="EMBL" id="NFH62823.1"/>
    </source>
</evidence>
<dbReference type="Proteomes" id="UP000482543">
    <property type="component" value="Unassembled WGS sequence"/>
</dbReference>
<dbReference type="EMBL" id="SWRJ01000002">
    <property type="protein sequence ID" value="NFI21413.1"/>
    <property type="molecule type" value="Genomic_DNA"/>
</dbReference>
<evidence type="ECO:0000313" key="2">
    <source>
        <dbReference type="EMBL" id="NFI21413.1"/>
    </source>
</evidence>